<evidence type="ECO:0000259" key="1">
    <source>
        <dbReference type="Pfam" id="PF03781"/>
    </source>
</evidence>
<dbReference type="InterPro" id="IPR016187">
    <property type="entry name" value="CTDL_fold"/>
</dbReference>
<dbReference type="SUPFAM" id="SSF56436">
    <property type="entry name" value="C-type lectin-like"/>
    <property type="match status" value="1"/>
</dbReference>
<dbReference type="EMBL" id="JAFEVO010000001">
    <property type="protein sequence ID" value="MBS3182417.1"/>
    <property type="molecule type" value="Genomic_DNA"/>
</dbReference>
<dbReference type="InterPro" id="IPR005532">
    <property type="entry name" value="SUMF_dom"/>
</dbReference>
<dbReference type="Pfam" id="PF03781">
    <property type="entry name" value="FGE-sulfatase"/>
    <property type="match status" value="1"/>
</dbReference>
<dbReference type="Proteomes" id="UP000811492">
    <property type="component" value="Unassembled WGS sequence"/>
</dbReference>
<proteinExistence type="predicted"/>
<keyword evidence="3" id="KW-1185">Reference proteome</keyword>
<organism evidence="2 3">
    <name type="scientific">Leucobacter manosquensis</name>
    <dbReference type="NCBI Taxonomy" id="2810611"/>
    <lineage>
        <taxon>Bacteria</taxon>
        <taxon>Bacillati</taxon>
        <taxon>Actinomycetota</taxon>
        <taxon>Actinomycetes</taxon>
        <taxon>Micrococcales</taxon>
        <taxon>Microbacteriaceae</taxon>
        <taxon>Leucobacter</taxon>
    </lineage>
</organism>
<gene>
    <name evidence="2" type="ORF">JSQ98_09460</name>
</gene>
<evidence type="ECO:0000313" key="2">
    <source>
        <dbReference type="EMBL" id="MBS3182417.1"/>
    </source>
</evidence>
<name>A0ABS5M5I5_9MICO</name>
<dbReference type="Gene3D" id="3.90.1580.10">
    <property type="entry name" value="paralog of FGE (formylglycine-generating enzyme)"/>
    <property type="match status" value="1"/>
</dbReference>
<protein>
    <submittedName>
        <fullName evidence="2">SUMF1/EgtB/PvdO family nonheme iron enzyme</fullName>
    </submittedName>
</protein>
<dbReference type="InterPro" id="IPR051043">
    <property type="entry name" value="Sulfatase_Mod_Factor_Kinase"/>
</dbReference>
<reference evidence="2 3" key="1">
    <citation type="submission" date="2021-02" db="EMBL/GenBank/DDBJ databases">
        <title>Draft genome and description of Leucobacter sp nov strain Marseille-Q4368.</title>
        <authorList>
            <person name="Boxberger M."/>
            <person name="La Scola B."/>
        </authorList>
    </citation>
    <scope>NUCLEOTIDE SEQUENCE [LARGE SCALE GENOMIC DNA]</scope>
    <source>
        <strain evidence="2 3">Marseille-Q4368</strain>
    </source>
</reference>
<dbReference type="PANTHER" id="PTHR23150:SF19">
    <property type="entry name" value="FORMYLGLYCINE-GENERATING ENZYME"/>
    <property type="match status" value="1"/>
</dbReference>
<dbReference type="InterPro" id="IPR042095">
    <property type="entry name" value="SUMF_sf"/>
</dbReference>
<comment type="caution">
    <text evidence="2">The sequence shown here is derived from an EMBL/GenBank/DDBJ whole genome shotgun (WGS) entry which is preliminary data.</text>
</comment>
<sequence>MDVVSIPGGTVTLKDARRSTERSVALLPFMISAVPVRAREFDPDSPDTSRSAGPDSPASGVRWLDAIAWCNSASNAEGLEMAYTTNEGAVRRNATADGYRLPTEAEWVYASMGGQTRPRYGELIHIGWTALDGVDGPQPVGDKTANGFGLFDTIGNVWEWCWDRVDPARYADYRLLQGGGWADPEWSCRVGVRRGNAPDAIVEDVGFRVARGRVAQGADINGGQGWSEASDRNRADVARLLSLGWTPLKSD</sequence>
<feature type="domain" description="Sulfatase-modifying factor enzyme-like" evidence="1">
    <location>
        <begin position="43"/>
        <end position="211"/>
    </location>
</feature>
<evidence type="ECO:0000313" key="3">
    <source>
        <dbReference type="Proteomes" id="UP000811492"/>
    </source>
</evidence>
<dbReference type="RefSeq" id="WP_211649437.1">
    <property type="nucleotide sequence ID" value="NZ_JAFEVO010000001.1"/>
</dbReference>
<accession>A0ABS5M5I5</accession>
<dbReference type="PANTHER" id="PTHR23150">
    <property type="entry name" value="SULFATASE MODIFYING FACTOR 1, 2"/>
    <property type="match status" value="1"/>
</dbReference>